<evidence type="ECO:0000313" key="4">
    <source>
        <dbReference type="Proteomes" id="UP000747110"/>
    </source>
</evidence>
<feature type="signal peptide" evidence="2">
    <location>
        <begin position="1"/>
        <end position="27"/>
    </location>
</feature>
<name>A0A8J4FPE8_9CHLO</name>
<gene>
    <name evidence="3" type="ORF">Vretifemale_12008</name>
</gene>
<reference evidence="3" key="1">
    <citation type="journal article" date="2021" name="Proc. Natl. Acad. Sci. U.S.A.">
        <title>Three genomes in the algal genus Volvox reveal the fate of a haploid sex-determining region after a transition to homothallism.</title>
        <authorList>
            <person name="Yamamoto K."/>
            <person name="Hamaji T."/>
            <person name="Kawai-Toyooka H."/>
            <person name="Matsuzaki R."/>
            <person name="Takahashi F."/>
            <person name="Nishimura Y."/>
            <person name="Kawachi M."/>
            <person name="Noguchi H."/>
            <person name="Minakuchi Y."/>
            <person name="Umen J.G."/>
            <person name="Toyoda A."/>
            <person name="Nozaki H."/>
        </authorList>
    </citation>
    <scope>NUCLEOTIDE SEQUENCE</scope>
    <source>
        <strain evidence="3">NIES-3786</strain>
    </source>
</reference>
<dbReference type="PANTHER" id="PTHR39319">
    <property type="entry name" value="SI:DKEY-256H2.1"/>
    <property type="match status" value="1"/>
</dbReference>
<dbReference type="AlphaFoldDB" id="A0A8J4FPE8"/>
<sequence length="504" mass="52681">MPYPKLLTRTLPLAFLAIFLLLHNKQGSRSFGKAEESIALGSLPTRQFHAGVWNQAARSQIVASKASDTKRSANDDLGDRQDHSLGEFDASTSQASNGTGHGNSRNSYSSSSSSSSKSINPSSIKNSYKSKDSHDAGAAGNADSNMDPADHNSKGAPNSEAGKGAVLPGQPVAPFTVDTPMGPFHYDPATSKLPVVVMVLNTEDPFQRAMWSAWSLQMFLRQAPLAAADYLFLPYTYTPAAAADVAYYMYREMIAAARDVYGSDDTTDEDLRKRVLHHVHFSTTPATAISPQIVLLLHQWTQDMKTLHARMSPSSQPPSSPSAQAAAARSAPAPASASAPAAASTATAAEDIPATNAEAHSATALPAVRAADWHAPEADGLTVGRLDAWYGWLPNPATVSPDPAPLVAFEDISRGSTASTVRSPCDPLNVTETNATSVDSGGGDGVGGSGGSSGRLSGAWVLIPNATRDGHPGCTYGNIIVNMQRAGALGVIFSASPGNDVEVI</sequence>
<evidence type="ECO:0000256" key="2">
    <source>
        <dbReference type="SAM" id="SignalP"/>
    </source>
</evidence>
<proteinExistence type="predicted"/>
<dbReference type="Proteomes" id="UP000747110">
    <property type="component" value="Unassembled WGS sequence"/>
</dbReference>
<feature type="chain" id="PRO_5035165353" evidence="2">
    <location>
        <begin position="28"/>
        <end position="504"/>
    </location>
</feature>
<evidence type="ECO:0000256" key="1">
    <source>
        <dbReference type="SAM" id="MobiDB-lite"/>
    </source>
</evidence>
<feature type="non-terminal residue" evidence="3">
    <location>
        <position position="1"/>
    </location>
</feature>
<feature type="region of interest" description="Disordered" evidence="1">
    <location>
        <begin position="308"/>
        <end position="347"/>
    </location>
</feature>
<dbReference type="PANTHER" id="PTHR39319:SF1">
    <property type="entry name" value="SI:DKEY-256H2.1"/>
    <property type="match status" value="1"/>
</dbReference>
<keyword evidence="2" id="KW-0732">Signal</keyword>
<dbReference type="InterPro" id="IPR053251">
    <property type="entry name" value="N-glycanase"/>
</dbReference>
<keyword evidence="4" id="KW-1185">Reference proteome</keyword>
<feature type="compositionally biased region" description="Basic and acidic residues" evidence="1">
    <location>
        <begin position="67"/>
        <end position="86"/>
    </location>
</feature>
<accession>A0A8J4FPE8</accession>
<dbReference type="EMBL" id="BNCP01000027">
    <property type="protein sequence ID" value="GIL83511.1"/>
    <property type="molecule type" value="Genomic_DNA"/>
</dbReference>
<feature type="region of interest" description="Disordered" evidence="1">
    <location>
        <begin position="64"/>
        <end position="174"/>
    </location>
</feature>
<protein>
    <submittedName>
        <fullName evidence="3">Uncharacterized protein</fullName>
    </submittedName>
</protein>
<comment type="caution">
    <text evidence="3">The sequence shown here is derived from an EMBL/GenBank/DDBJ whole genome shotgun (WGS) entry which is preliminary data.</text>
</comment>
<organism evidence="3 4">
    <name type="scientific">Volvox reticuliferus</name>
    <dbReference type="NCBI Taxonomy" id="1737510"/>
    <lineage>
        <taxon>Eukaryota</taxon>
        <taxon>Viridiplantae</taxon>
        <taxon>Chlorophyta</taxon>
        <taxon>core chlorophytes</taxon>
        <taxon>Chlorophyceae</taxon>
        <taxon>CS clade</taxon>
        <taxon>Chlamydomonadales</taxon>
        <taxon>Volvocaceae</taxon>
        <taxon>Volvox</taxon>
    </lineage>
</organism>
<feature type="compositionally biased region" description="Low complexity" evidence="1">
    <location>
        <begin position="103"/>
        <end position="127"/>
    </location>
</feature>
<dbReference type="OrthoDB" id="506676at2759"/>
<feature type="compositionally biased region" description="Low complexity" evidence="1">
    <location>
        <begin position="321"/>
        <end position="347"/>
    </location>
</feature>
<evidence type="ECO:0000313" key="3">
    <source>
        <dbReference type="EMBL" id="GIL83511.1"/>
    </source>
</evidence>